<dbReference type="InterPro" id="IPR025743">
    <property type="entry name" value="TssM1_N"/>
</dbReference>
<feature type="transmembrane region" description="Helical" evidence="1">
    <location>
        <begin position="446"/>
        <end position="466"/>
    </location>
</feature>
<feature type="domain" description="Type VI secretion system component TssM1 helical" evidence="5">
    <location>
        <begin position="961"/>
        <end position="1063"/>
    </location>
</feature>
<evidence type="ECO:0000313" key="6">
    <source>
        <dbReference type="EMBL" id="MBC2836450.1"/>
    </source>
</evidence>
<evidence type="ECO:0000259" key="2">
    <source>
        <dbReference type="Pfam" id="PF06744"/>
    </source>
</evidence>
<keyword evidence="1" id="KW-0812">Transmembrane</keyword>
<keyword evidence="1" id="KW-1133">Transmembrane helix</keyword>
<dbReference type="Pfam" id="PF21070">
    <property type="entry name" value="IcmF_helical"/>
    <property type="match status" value="1"/>
</dbReference>
<feature type="transmembrane region" description="Helical" evidence="1">
    <location>
        <begin position="52"/>
        <end position="71"/>
    </location>
</feature>
<dbReference type="AlphaFoldDB" id="A0A842I9D4"/>
<name>A0A842I9D4_9RHOB</name>
<dbReference type="InterPro" id="IPR048677">
    <property type="entry name" value="TssM1_hel"/>
</dbReference>
<dbReference type="NCBIfam" id="TIGR03348">
    <property type="entry name" value="VI_IcmF"/>
    <property type="match status" value="1"/>
</dbReference>
<dbReference type="SUPFAM" id="SSF52540">
    <property type="entry name" value="P-loop containing nucleoside triphosphate hydrolases"/>
    <property type="match status" value="1"/>
</dbReference>
<dbReference type="EMBL" id="JACLQD010000003">
    <property type="protein sequence ID" value="MBC2836450.1"/>
    <property type="molecule type" value="Genomic_DNA"/>
</dbReference>
<dbReference type="PANTHER" id="PTHR36153">
    <property type="entry name" value="INNER MEMBRANE PROTEIN-RELATED"/>
    <property type="match status" value="1"/>
</dbReference>
<organism evidence="6 7">
    <name type="scientific">Paragemmobacter straminiformis</name>
    <dbReference type="NCBI Taxonomy" id="2045119"/>
    <lineage>
        <taxon>Bacteria</taxon>
        <taxon>Pseudomonadati</taxon>
        <taxon>Pseudomonadota</taxon>
        <taxon>Alphaproteobacteria</taxon>
        <taxon>Rhodobacterales</taxon>
        <taxon>Paracoccaceae</taxon>
        <taxon>Paragemmobacter</taxon>
    </lineage>
</organism>
<feature type="domain" description="Type VI secretion system component TssM1 N-terminal" evidence="4">
    <location>
        <begin position="197"/>
        <end position="454"/>
    </location>
</feature>
<feature type="domain" description="Type VI secretion system IcmF C-terminal" evidence="2">
    <location>
        <begin position="1070"/>
        <end position="1173"/>
    </location>
</feature>
<sequence>MLIRRIIWSIFRSVIGSLLVFAIVVSGCIIWFGPLLAFGESRPLESPLAQGIAVGCLWLVVLLTILLVLWLRARRNRAMTEDIVSGPDPEDLTDAAVKAELGEVRAKMRAAMVKLRKAKGRKSLAELPWYLMIGPPGAGKTTAIVNSGLQFPLAEEFGRTALDGVGGTRNCDWWFTDNAVMIDTAGRFTTQESDAAADSGSWLGFLGMLKKHRPRQPINGAIVALSLADLSMQDEVTQKNQAKAVRRRLQELREKLGVRFPVYIVFTKSDLIVGFSEFFENLGKEAREQVWGFTLPVTRPKAEDTTLAAFDGEFDLLLDRLNRLSLDRMQQETDHQRRSLIAGFPAQVASIRQVARDFLTEIFVENKYEARQFLRGVYFTSGTQEGTPIDRLMMGMARSFGIGRQAIGSGRGQGRSFFLTRLFDGVIFHEAGLVSADDKVERMYRWTLRGAMTAVILAALGMGAIWTQSYRYNRDLVDRTAQGFAAFTEAASKVPGNPVADTQVAGTLPALENFRTMPANSAVAEWDSGLTSGWGLDQGAVLADSTAQAYHAALVQIFLPRLLLRLEEQLSQLNGDDSGSLYDALKVYLNLGGVGTQNPDLIRDWLTKDWEQQFAGETQAPLRAALLDNLNALLSQEPVQVPLNGDLIATVRQSLQEMQVAERVYRGIIDSPEARALPAWTISAAAGPQADKVFVRASGAALSDGVPGIYTYDGFQKVFKAGLGKIGERVEADGWVLADNQSTAKTPEELALIERDVLALYESDFINRYEDILKDVDIRPIGILSDAVEVTRILSSPSSPLRYLLQSIAVETVLTREPDAISAAVSEGAGQLAAGDATVLLPGEVRMVVDSIRQAQSAGGAGEKPKPGSEVQKRFQWLVDLSFPPAEGTPAPVDNLIGVLDGVSKELNKMQFTGGASAAAVPEDSAIVQLQMVASGIGGPVERWAGQIASGSSGISAEGTRASIDARWKSTVLAMCEQVTANRYPFEKFAPADVGLADFAKLFGPGGLIDTFFNENLAAVVDTTQRPWVLKAGAGGASIAISETALAQLQAAADIRQAFFPNGPTPQVTFQLTPHSLDKLSKSATLEIDGQKVEFDLDNPTPVQVVWPGDVGFAQLSFLPEKRGTESNIRADGPWALFRLMDAASPRRTAAEDRLRIYFTVGQRIAIVNLQSTALVSPFYLQALSEFTCPKSF</sequence>
<comment type="caution">
    <text evidence="6">The sequence shown here is derived from an EMBL/GenBank/DDBJ whole genome shotgun (WGS) entry which is preliminary data.</text>
</comment>
<evidence type="ECO:0000259" key="3">
    <source>
        <dbReference type="Pfam" id="PF06761"/>
    </source>
</evidence>
<evidence type="ECO:0000313" key="7">
    <source>
        <dbReference type="Proteomes" id="UP000555411"/>
    </source>
</evidence>
<evidence type="ECO:0000259" key="5">
    <source>
        <dbReference type="Pfam" id="PF21070"/>
    </source>
</evidence>
<dbReference type="InterPro" id="IPR009612">
    <property type="entry name" value="IcmF-rel"/>
</dbReference>
<feature type="domain" description="IcmF-related" evidence="3">
    <location>
        <begin position="508"/>
        <end position="812"/>
    </location>
</feature>
<dbReference type="PROSITE" id="PS51257">
    <property type="entry name" value="PROKAR_LIPOPROTEIN"/>
    <property type="match status" value="1"/>
</dbReference>
<dbReference type="InterPro" id="IPR027417">
    <property type="entry name" value="P-loop_NTPase"/>
</dbReference>
<dbReference type="PANTHER" id="PTHR36153:SF1">
    <property type="entry name" value="TYPE VI SECRETION SYSTEM COMPONENT TSSM1"/>
    <property type="match status" value="1"/>
</dbReference>
<evidence type="ECO:0000259" key="4">
    <source>
        <dbReference type="Pfam" id="PF14331"/>
    </source>
</evidence>
<protein>
    <submittedName>
        <fullName evidence="6">Type VI secretion system membrane subunit TssM</fullName>
    </submittedName>
</protein>
<keyword evidence="1" id="KW-0472">Membrane</keyword>
<evidence type="ECO:0000256" key="1">
    <source>
        <dbReference type="SAM" id="Phobius"/>
    </source>
</evidence>
<reference evidence="6 7" key="1">
    <citation type="journal article" date="2017" name="Int. J. Syst. Evol. Microbiol.">
        <title>Gemmobacter straminiformis sp. nov., isolated from an artificial fountain.</title>
        <authorList>
            <person name="Kang J.Y."/>
            <person name="Kim M.J."/>
            <person name="Chun J."/>
            <person name="Son K.P."/>
            <person name="Jahng K.Y."/>
        </authorList>
    </citation>
    <scope>NUCLEOTIDE SEQUENCE [LARGE SCALE GENOMIC DNA]</scope>
    <source>
        <strain evidence="6 7">CAM-8</strain>
    </source>
</reference>
<keyword evidence="7" id="KW-1185">Reference proteome</keyword>
<dbReference type="InterPro" id="IPR053156">
    <property type="entry name" value="T6SS_TssM-like"/>
</dbReference>
<dbReference type="Pfam" id="PF06761">
    <property type="entry name" value="IcmF-related"/>
    <property type="match status" value="1"/>
</dbReference>
<dbReference type="InterPro" id="IPR017731">
    <property type="entry name" value="TssM1-like"/>
</dbReference>
<proteinExistence type="predicted"/>
<dbReference type="Pfam" id="PF06744">
    <property type="entry name" value="IcmF_C"/>
    <property type="match status" value="1"/>
</dbReference>
<feature type="transmembrane region" description="Helical" evidence="1">
    <location>
        <begin position="7"/>
        <end position="32"/>
    </location>
</feature>
<gene>
    <name evidence="6" type="primary">tssM</name>
    <name evidence="6" type="ORF">H7F16_13100</name>
</gene>
<dbReference type="Pfam" id="PF14331">
    <property type="entry name" value="IcmF-related_N"/>
    <property type="match status" value="1"/>
</dbReference>
<dbReference type="InterPro" id="IPR010623">
    <property type="entry name" value="IcmF_C"/>
</dbReference>
<dbReference type="Proteomes" id="UP000555411">
    <property type="component" value="Unassembled WGS sequence"/>
</dbReference>
<accession>A0A842I9D4</accession>